<organism evidence="9 10">
    <name type="scientific">Eimeria acervulina</name>
    <name type="common">Coccidian parasite</name>
    <dbReference type="NCBI Taxonomy" id="5801"/>
    <lineage>
        <taxon>Eukaryota</taxon>
        <taxon>Sar</taxon>
        <taxon>Alveolata</taxon>
        <taxon>Apicomplexa</taxon>
        <taxon>Conoidasida</taxon>
        <taxon>Coccidia</taxon>
        <taxon>Eucoccidiorida</taxon>
        <taxon>Eimeriorina</taxon>
        <taxon>Eimeriidae</taxon>
        <taxon>Eimeria</taxon>
    </lineage>
</organism>
<dbReference type="EMBL" id="HG671043">
    <property type="protein sequence ID" value="CDI79558.1"/>
    <property type="molecule type" value="Genomic_DNA"/>
</dbReference>
<evidence type="ECO:0000256" key="1">
    <source>
        <dbReference type="ARBA" id="ARBA00022723"/>
    </source>
</evidence>
<evidence type="ECO:0000256" key="4">
    <source>
        <dbReference type="ARBA" id="ARBA00022833"/>
    </source>
</evidence>
<dbReference type="Pfam" id="PF00642">
    <property type="entry name" value="zf-CCCH"/>
    <property type="match status" value="1"/>
</dbReference>
<dbReference type="Gene3D" id="4.10.1000.10">
    <property type="entry name" value="Zinc finger, CCCH-type"/>
    <property type="match status" value="1"/>
</dbReference>
<feature type="compositionally biased region" description="Polar residues" evidence="6">
    <location>
        <begin position="268"/>
        <end position="286"/>
    </location>
</feature>
<dbReference type="InterPro" id="IPR045877">
    <property type="entry name" value="ZFP36-like"/>
</dbReference>
<dbReference type="PROSITE" id="PS50103">
    <property type="entry name" value="ZF_C3H1"/>
    <property type="match status" value="2"/>
</dbReference>
<keyword evidence="1 5" id="KW-0479">Metal-binding</keyword>
<dbReference type="SUPFAM" id="SSF90229">
    <property type="entry name" value="CCCH zinc finger"/>
    <property type="match status" value="2"/>
</dbReference>
<feature type="zinc finger region" description="C3H1-type" evidence="5">
    <location>
        <begin position="215"/>
        <end position="241"/>
    </location>
</feature>
<feature type="domain" description="C3H1-type" evidence="8">
    <location>
        <begin position="140"/>
        <end position="167"/>
    </location>
</feature>
<dbReference type="RefSeq" id="XP_013250381.1">
    <property type="nucleotide sequence ID" value="XM_013394927.1"/>
</dbReference>
<protein>
    <submittedName>
        <fullName evidence="9">Zinc finger (CCCH type) protein, putative</fullName>
    </submittedName>
</protein>
<dbReference type="SMART" id="SM00356">
    <property type="entry name" value="ZnF_C3H1"/>
    <property type="match status" value="3"/>
</dbReference>
<dbReference type="PANTHER" id="PTHR12547:SF18">
    <property type="entry name" value="PROTEIN TIS11"/>
    <property type="match status" value="1"/>
</dbReference>
<reference evidence="9" key="1">
    <citation type="submission" date="2013-10" db="EMBL/GenBank/DDBJ databases">
        <title>Genomic analysis of the causative agents of coccidiosis in chickens.</title>
        <authorList>
            <person name="Reid A.J."/>
            <person name="Blake D."/>
            <person name="Billington K."/>
            <person name="Browne H."/>
            <person name="Dunn M."/>
            <person name="Hung S."/>
            <person name="Kawahara F."/>
            <person name="Miranda-Saavedra D."/>
            <person name="Mourier T."/>
            <person name="Nagra H."/>
            <person name="Otto T.D."/>
            <person name="Rawlings N."/>
            <person name="Sanchez A."/>
            <person name="Sanders M."/>
            <person name="Subramaniam C."/>
            <person name="Tay Y."/>
            <person name="Dear P."/>
            <person name="Doerig C."/>
            <person name="Gruber A."/>
            <person name="Parkinson J."/>
            <person name="Shirley M."/>
            <person name="Wan K.L."/>
            <person name="Berriman M."/>
            <person name="Tomley F."/>
            <person name="Pain A."/>
        </authorList>
    </citation>
    <scope>NUCLEOTIDE SEQUENCE</scope>
    <source>
        <strain evidence="9">Houghton</strain>
    </source>
</reference>
<gene>
    <name evidence="9" type="ORF">EAH_00001990</name>
</gene>
<dbReference type="AlphaFoldDB" id="U6GJW6"/>
<evidence type="ECO:0000259" key="8">
    <source>
        <dbReference type="PROSITE" id="PS50103"/>
    </source>
</evidence>
<dbReference type="Proteomes" id="UP000018050">
    <property type="component" value="Unassembled WGS sequence"/>
</dbReference>
<feature type="domain" description="C3H1-type" evidence="8">
    <location>
        <begin position="215"/>
        <end position="241"/>
    </location>
</feature>
<keyword evidence="7" id="KW-0732">Signal</keyword>
<evidence type="ECO:0000313" key="10">
    <source>
        <dbReference type="Proteomes" id="UP000018050"/>
    </source>
</evidence>
<feature type="zinc finger region" description="C3H1-type" evidence="5">
    <location>
        <begin position="140"/>
        <end position="167"/>
    </location>
</feature>
<evidence type="ECO:0000256" key="3">
    <source>
        <dbReference type="ARBA" id="ARBA00022771"/>
    </source>
</evidence>
<feature type="region of interest" description="Disordered" evidence="6">
    <location>
        <begin position="82"/>
        <end position="104"/>
    </location>
</feature>
<name>U6GJW6_EIMAC</name>
<proteinExistence type="predicted"/>
<dbReference type="InterPro" id="IPR000571">
    <property type="entry name" value="Znf_CCCH"/>
</dbReference>
<dbReference type="PANTHER" id="PTHR12547">
    <property type="entry name" value="CCCH ZINC FINGER/TIS11-RELATED"/>
    <property type="match status" value="1"/>
</dbReference>
<feature type="chain" id="PRO_5004669875" evidence="7">
    <location>
        <begin position="24"/>
        <end position="353"/>
    </location>
</feature>
<reference evidence="9" key="2">
    <citation type="submission" date="2013-10" db="EMBL/GenBank/DDBJ databases">
        <authorList>
            <person name="Aslett M."/>
        </authorList>
    </citation>
    <scope>NUCLEOTIDE SEQUENCE</scope>
    <source>
        <strain evidence="9">Houghton</strain>
    </source>
</reference>
<evidence type="ECO:0000256" key="2">
    <source>
        <dbReference type="ARBA" id="ARBA00022737"/>
    </source>
</evidence>
<dbReference type="GeneID" id="25268269"/>
<feature type="compositionally biased region" description="Basic and acidic residues" evidence="6">
    <location>
        <begin position="344"/>
        <end position="353"/>
    </location>
</feature>
<dbReference type="VEuPathDB" id="ToxoDB:EAH_00001990"/>
<accession>U6GJW6</accession>
<dbReference type="OMA" id="RRAFHKT"/>
<keyword evidence="10" id="KW-1185">Reference proteome</keyword>
<dbReference type="Gene3D" id="3.30.1370.210">
    <property type="match status" value="1"/>
</dbReference>
<dbReference type="GO" id="GO:0008270">
    <property type="term" value="F:zinc ion binding"/>
    <property type="evidence" value="ECO:0007669"/>
    <property type="project" value="UniProtKB-KW"/>
</dbReference>
<dbReference type="GO" id="GO:0003729">
    <property type="term" value="F:mRNA binding"/>
    <property type="evidence" value="ECO:0007669"/>
    <property type="project" value="InterPro"/>
</dbReference>
<feature type="signal peptide" evidence="7">
    <location>
        <begin position="1"/>
        <end position="23"/>
    </location>
</feature>
<feature type="region of interest" description="Disordered" evidence="6">
    <location>
        <begin position="262"/>
        <end position="353"/>
    </location>
</feature>
<evidence type="ECO:0000256" key="6">
    <source>
        <dbReference type="SAM" id="MobiDB-lite"/>
    </source>
</evidence>
<sequence>MSSSHDAAAGLLLEAFFLGSSAAETLWGPSTVTTPGPLGSAASQQSLLLSSAAPSPTDAARACLLKKGSLGDRSSDEAVSLASHSTVSSVPSSSSTLETVSPSSLDTTADLTRQLLFLSHPLLSCLPLEHTIVADRRRAFHKTQLCRHLASGYCRNGLNCPFAHSEEELRPPPYLSKTMMCPAVKAGEVCPRLLASGSCTFAHTRQELRRTANHYKTNMCRSWLSGNCLKNDRCTHAHGELELLLYRHRALQLGRRDFFDEREAARGGNQNTTRQTPKSFVNSPCTGTGERPRGGQGYAHKQTEQQQQRQQQRQQQQQQQLMRGTSTLAEGAPNGWPSRGGASGRRDTRRREK</sequence>
<keyword evidence="3 5" id="KW-0863">Zinc-finger</keyword>
<feature type="compositionally biased region" description="Low complexity" evidence="6">
    <location>
        <begin position="305"/>
        <end position="320"/>
    </location>
</feature>
<evidence type="ECO:0000313" key="9">
    <source>
        <dbReference type="EMBL" id="CDI79558.1"/>
    </source>
</evidence>
<keyword evidence="4 5" id="KW-0862">Zinc</keyword>
<evidence type="ECO:0000256" key="7">
    <source>
        <dbReference type="SAM" id="SignalP"/>
    </source>
</evidence>
<dbReference type="OrthoDB" id="410307at2759"/>
<dbReference type="InterPro" id="IPR036855">
    <property type="entry name" value="Znf_CCCH_sf"/>
</dbReference>
<evidence type="ECO:0000256" key="5">
    <source>
        <dbReference type="PROSITE-ProRule" id="PRU00723"/>
    </source>
</evidence>
<keyword evidence="2" id="KW-0677">Repeat</keyword>